<organism evidence="1 2">
    <name type="scientific">Mytilus coruscus</name>
    <name type="common">Sea mussel</name>
    <dbReference type="NCBI Taxonomy" id="42192"/>
    <lineage>
        <taxon>Eukaryota</taxon>
        <taxon>Metazoa</taxon>
        <taxon>Spiralia</taxon>
        <taxon>Lophotrochozoa</taxon>
        <taxon>Mollusca</taxon>
        <taxon>Bivalvia</taxon>
        <taxon>Autobranchia</taxon>
        <taxon>Pteriomorphia</taxon>
        <taxon>Mytilida</taxon>
        <taxon>Mytiloidea</taxon>
        <taxon>Mytilidae</taxon>
        <taxon>Mytilinae</taxon>
        <taxon>Mytilus</taxon>
    </lineage>
</organism>
<gene>
    <name evidence="1" type="ORF">MCOR_57618</name>
</gene>
<accession>A0A6J8F1B6</accession>
<dbReference type="PANTHER" id="PTHR19963">
    <property type="entry name" value="CCHC-TYPE DOMAIN-CONTAINING PROTEIN"/>
    <property type="match status" value="1"/>
</dbReference>
<evidence type="ECO:0000313" key="1">
    <source>
        <dbReference type="EMBL" id="CAC5425833.1"/>
    </source>
</evidence>
<evidence type="ECO:0000313" key="2">
    <source>
        <dbReference type="Proteomes" id="UP000507470"/>
    </source>
</evidence>
<keyword evidence="2" id="KW-1185">Reference proteome</keyword>
<sequence length="180" mass="20684">MQKKSKMKLQKYDGKEDLEEYLTHFELISERNNWGYKSRSLYLAAEVFRSELQTRVKGRNESIPELAQSIKKLTRKAYPSDNLDVTKTLALDYFIDAIPFKEIRIRLSEVSPKTVAEAENVAVRLDAVHIADRSRNCNVKTVGVETATNDLSTKIDEVIKKTDRVSNEVETLKSKETRSQ</sequence>
<dbReference type="OrthoDB" id="6625979at2759"/>
<name>A0A6J8F1B6_MYTCO</name>
<proteinExistence type="predicted"/>
<protein>
    <submittedName>
        <fullName evidence="1">Uncharacterized protein</fullName>
    </submittedName>
</protein>
<dbReference type="EMBL" id="CACVKT020010329">
    <property type="protein sequence ID" value="CAC5425833.1"/>
    <property type="molecule type" value="Genomic_DNA"/>
</dbReference>
<dbReference type="Proteomes" id="UP000507470">
    <property type="component" value="Unassembled WGS sequence"/>
</dbReference>
<dbReference type="AlphaFoldDB" id="A0A6J8F1B6"/>
<dbReference type="PANTHER" id="PTHR19963:SF30">
    <property type="entry name" value="ENDONUCLEASE_EXONUCLEASE_PHOSPHATASE DOMAIN-CONTAINING PROTEIN"/>
    <property type="match status" value="1"/>
</dbReference>
<reference evidence="1 2" key="1">
    <citation type="submission" date="2020-06" db="EMBL/GenBank/DDBJ databases">
        <authorList>
            <person name="Li R."/>
            <person name="Bekaert M."/>
        </authorList>
    </citation>
    <scope>NUCLEOTIDE SEQUENCE [LARGE SCALE GENOMIC DNA]</scope>
    <source>
        <strain evidence="2">wild</strain>
    </source>
</reference>